<evidence type="ECO:0000313" key="3">
    <source>
        <dbReference type="Proteomes" id="UP001157017"/>
    </source>
</evidence>
<reference evidence="3" key="1">
    <citation type="journal article" date="2019" name="Int. J. Syst. Evol. Microbiol.">
        <title>The Global Catalogue of Microorganisms (GCM) 10K type strain sequencing project: providing services to taxonomists for standard genome sequencing and annotation.</title>
        <authorList>
            <consortium name="The Broad Institute Genomics Platform"/>
            <consortium name="The Broad Institute Genome Sequencing Center for Infectious Disease"/>
            <person name="Wu L."/>
            <person name="Ma J."/>
        </authorList>
    </citation>
    <scope>NUCLEOTIDE SEQUENCE [LARGE SCALE GENOMIC DNA]</scope>
    <source>
        <strain evidence="3">NBRC 108730</strain>
    </source>
</reference>
<comment type="caution">
    <text evidence="2">The sequence shown here is derived from an EMBL/GenBank/DDBJ whole genome shotgun (WGS) entry which is preliminary data.</text>
</comment>
<sequence length="93" mass="10179">MPADHDPHAMVEGTVPDRPRTGTTLRVREGTLHAVRRRASDVREDGAGWQRLSLETDDLDMLAEEPRGARAERRRARAGRACATGSCGGCRPC</sequence>
<protein>
    <recommendedName>
        <fullName evidence="4">Ferrous iron transport protein A</fullName>
    </recommendedName>
</protein>
<proteinExistence type="predicted"/>
<accession>A0ABQ6JRA6</accession>
<dbReference type="EMBL" id="BSUZ01000001">
    <property type="protein sequence ID" value="GMA89357.1"/>
    <property type="molecule type" value="Genomic_DNA"/>
</dbReference>
<feature type="region of interest" description="Disordered" evidence="1">
    <location>
        <begin position="1"/>
        <end position="22"/>
    </location>
</feature>
<keyword evidence="3" id="KW-1185">Reference proteome</keyword>
<organism evidence="2 3">
    <name type="scientific">Angustibacter aerolatus</name>
    <dbReference type="NCBI Taxonomy" id="1162965"/>
    <lineage>
        <taxon>Bacteria</taxon>
        <taxon>Bacillati</taxon>
        <taxon>Actinomycetota</taxon>
        <taxon>Actinomycetes</taxon>
        <taxon>Kineosporiales</taxon>
        <taxon>Kineosporiaceae</taxon>
    </lineage>
</organism>
<evidence type="ECO:0000313" key="2">
    <source>
        <dbReference type="EMBL" id="GMA89357.1"/>
    </source>
</evidence>
<dbReference type="Proteomes" id="UP001157017">
    <property type="component" value="Unassembled WGS sequence"/>
</dbReference>
<name>A0ABQ6JRA6_9ACTN</name>
<evidence type="ECO:0008006" key="4">
    <source>
        <dbReference type="Google" id="ProtNLM"/>
    </source>
</evidence>
<gene>
    <name evidence="2" type="ORF">GCM10025868_46070</name>
</gene>
<evidence type="ECO:0000256" key="1">
    <source>
        <dbReference type="SAM" id="MobiDB-lite"/>
    </source>
</evidence>